<reference evidence="12 13" key="1">
    <citation type="submission" date="2016-10" db="EMBL/GenBank/DDBJ databases">
        <authorList>
            <person name="de Groot N.N."/>
        </authorList>
    </citation>
    <scope>NUCLEOTIDE SEQUENCE [LARGE SCALE GENOMIC DNA]</scope>
    <source>
        <strain evidence="12 13">DSM 17925</strain>
    </source>
</reference>
<keyword evidence="5 8" id="KW-0687">Ribonucleoprotein</keyword>
<dbReference type="AlphaFoldDB" id="A0A1I0RZT3"/>
<feature type="domain" description="KH type-2" evidence="11">
    <location>
        <begin position="39"/>
        <end position="107"/>
    </location>
</feature>
<dbReference type="InterPro" id="IPR009019">
    <property type="entry name" value="KH_sf_prok-type"/>
</dbReference>
<dbReference type="OrthoDB" id="9806396at2"/>
<dbReference type="HAMAP" id="MF_01309_B">
    <property type="entry name" value="Ribosomal_uS3_B"/>
    <property type="match status" value="1"/>
</dbReference>
<dbReference type="GO" id="GO:0022627">
    <property type="term" value="C:cytosolic small ribosomal subunit"/>
    <property type="evidence" value="ECO:0007669"/>
    <property type="project" value="TreeGrafter"/>
</dbReference>
<dbReference type="GO" id="GO:0003729">
    <property type="term" value="F:mRNA binding"/>
    <property type="evidence" value="ECO:0007669"/>
    <property type="project" value="UniProtKB-UniRule"/>
</dbReference>
<dbReference type="InterPro" id="IPR005704">
    <property type="entry name" value="Ribosomal_uS3_bac-typ"/>
</dbReference>
<dbReference type="FunFam" id="3.30.300.20:FF:000001">
    <property type="entry name" value="30S ribosomal protein S3"/>
    <property type="match status" value="1"/>
</dbReference>
<dbReference type="InterPro" id="IPR001351">
    <property type="entry name" value="Ribosomal_uS3_C"/>
</dbReference>
<evidence type="ECO:0000256" key="4">
    <source>
        <dbReference type="ARBA" id="ARBA00022980"/>
    </source>
</evidence>
<dbReference type="InterPro" id="IPR018280">
    <property type="entry name" value="Ribosomal_uS3_CS"/>
</dbReference>
<keyword evidence="4 8" id="KW-0689">Ribosomal protein</keyword>
<evidence type="ECO:0000256" key="10">
    <source>
        <dbReference type="SAM" id="MobiDB-lite"/>
    </source>
</evidence>
<gene>
    <name evidence="8" type="primary">rpsC</name>
    <name evidence="12" type="ORF">SAMN04488515_3539</name>
</gene>
<dbReference type="GO" id="GO:0003735">
    <property type="term" value="F:structural constituent of ribosome"/>
    <property type="evidence" value="ECO:0007669"/>
    <property type="project" value="InterPro"/>
</dbReference>
<keyword evidence="13" id="KW-1185">Reference proteome</keyword>
<dbReference type="Proteomes" id="UP000199167">
    <property type="component" value="Unassembled WGS sequence"/>
</dbReference>
<dbReference type="InterPro" id="IPR004087">
    <property type="entry name" value="KH_dom"/>
</dbReference>
<dbReference type="GO" id="GO:0019843">
    <property type="term" value="F:rRNA binding"/>
    <property type="evidence" value="ECO:0007669"/>
    <property type="project" value="UniProtKB-UniRule"/>
</dbReference>
<dbReference type="InterPro" id="IPR057258">
    <property type="entry name" value="Ribosomal_uS3"/>
</dbReference>
<evidence type="ECO:0000256" key="2">
    <source>
        <dbReference type="ARBA" id="ARBA00022730"/>
    </source>
</evidence>
<comment type="function">
    <text evidence="6 8">Binds the lower part of the 30S subunit head. Binds mRNA in the 70S ribosome, positioning it for translation.</text>
</comment>
<evidence type="ECO:0000256" key="3">
    <source>
        <dbReference type="ARBA" id="ARBA00022884"/>
    </source>
</evidence>
<dbReference type="EMBL" id="FOIZ01000003">
    <property type="protein sequence ID" value="SEW47163.1"/>
    <property type="molecule type" value="Genomic_DNA"/>
</dbReference>
<dbReference type="SUPFAM" id="SSF54814">
    <property type="entry name" value="Prokaryotic type KH domain (KH-domain type II)"/>
    <property type="match status" value="1"/>
</dbReference>
<dbReference type="CDD" id="cd02412">
    <property type="entry name" value="KH-II_30S_S3"/>
    <property type="match status" value="1"/>
</dbReference>
<dbReference type="Gene3D" id="3.30.300.20">
    <property type="match status" value="1"/>
</dbReference>
<dbReference type="Pfam" id="PF07650">
    <property type="entry name" value="KH_2"/>
    <property type="match status" value="1"/>
</dbReference>
<dbReference type="InterPro" id="IPR036419">
    <property type="entry name" value="Ribosomal_S3_C_sf"/>
</dbReference>
<dbReference type="SMART" id="SM00322">
    <property type="entry name" value="KH"/>
    <property type="match status" value="1"/>
</dbReference>
<evidence type="ECO:0000256" key="1">
    <source>
        <dbReference type="ARBA" id="ARBA00010761"/>
    </source>
</evidence>
<dbReference type="Pfam" id="PF00189">
    <property type="entry name" value="Ribosomal_S3_C"/>
    <property type="match status" value="1"/>
</dbReference>
<feature type="region of interest" description="Disordered" evidence="10">
    <location>
        <begin position="214"/>
        <end position="234"/>
    </location>
</feature>
<dbReference type="PANTHER" id="PTHR11760:SF19">
    <property type="entry name" value="SMALL RIBOSOMAL SUBUNIT PROTEIN US3C"/>
    <property type="match status" value="1"/>
</dbReference>
<dbReference type="InterPro" id="IPR004044">
    <property type="entry name" value="KH_dom_type_2"/>
</dbReference>
<dbReference type="SUPFAM" id="SSF54821">
    <property type="entry name" value="Ribosomal protein S3 C-terminal domain"/>
    <property type="match status" value="1"/>
</dbReference>
<evidence type="ECO:0000256" key="8">
    <source>
        <dbReference type="HAMAP-Rule" id="MF_01309"/>
    </source>
</evidence>
<dbReference type="GO" id="GO:0006412">
    <property type="term" value="P:translation"/>
    <property type="evidence" value="ECO:0007669"/>
    <property type="project" value="UniProtKB-UniRule"/>
</dbReference>
<proteinExistence type="inferred from homology"/>
<organism evidence="12 13">
    <name type="scientific">Cognatiyoonia koreensis</name>
    <dbReference type="NCBI Taxonomy" id="364200"/>
    <lineage>
        <taxon>Bacteria</taxon>
        <taxon>Pseudomonadati</taxon>
        <taxon>Pseudomonadota</taxon>
        <taxon>Alphaproteobacteria</taxon>
        <taxon>Rhodobacterales</taxon>
        <taxon>Paracoccaceae</taxon>
        <taxon>Cognatiyoonia</taxon>
    </lineage>
</organism>
<dbReference type="RefSeq" id="WP_089997259.1">
    <property type="nucleotide sequence ID" value="NZ_FOIZ01000003.1"/>
</dbReference>
<sequence>MGNKVNPIGMRLQVNRTWDSRWYADTKDYGDLLLEDLKIKDFIKKECKQSGVSRVIIERPHKKCRVTIHAARPGVIIGKKGADIEGLRKKLANLTSSELHLNIVEVRKPELDAALVAENIGQQLERRVSFRRAMKRAVQNSMRMGALGIRVNLAGRLGGAEIARTEWYREGRVPLHTLRADIDYAHYEAMTPYGIIGIKVFIYKGDIMEHDPSAHDRKHAELQEGAIPRGAGRR</sequence>
<evidence type="ECO:0000259" key="11">
    <source>
        <dbReference type="PROSITE" id="PS50823"/>
    </source>
</evidence>
<protein>
    <recommendedName>
        <fullName evidence="7 8">Small ribosomal subunit protein uS3</fullName>
    </recommendedName>
</protein>
<name>A0A1I0RZT3_9RHOB</name>
<comment type="subunit">
    <text evidence="8">Part of the 30S ribosomal subunit. Forms a tight complex with proteins S10 and S14.</text>
</comment>
<dbReference type="STRING" id="364200.SAMN04488515_3539"/>
<evidence type="ECO:0000256" key="9">
    <source>
        <dbReference type="RuleBase" id="RU003624"/>
    </source>
</evidence>
<dbReference type="PROSITE" id="PS50823">
    <property type="entry name" value="KH_TYPE_2"/>
    <property type="match status" value="1"/>
</dbReference>
<dbReference type="Gene3D" id="3.30.1140.32">
    <property type="entry name" value="Ribosomal protein S3, C-terminal domain"/>
    <property type="match status" value="1"/>
</dbReference>
<dbReference type="InterPro" id="IPR015946">
    <property type="entry name" value="KH_dom-like_a/b"/>
</dbReference>
<evidence type="ECO:0000313" key="12">
    <source>
        <dbReference type="EMBL" id="SEW47163.1"/>
    </source>
</evidence>
<dbReference type="PROSITE" id="PS00548">
    <property type="entry name" value="RIBOSOMAL_S3"/>
    <property type="match status" value="1"/>
</dbReference>
<evidence type="ECO:0000256" key="6">
    <source>
        <dbReference type="ARBA" id="ARBA00024998"/>
    </source>
</evidence>
<keyword evidence="2 8" id="KW-0699">rRNA-binding</keyword>
<evidence type="ECO:0000256" key="7">
    <source>
        <dbReference type="ARBA" id="ARBA00035257"/>
    </source>
</evidence>
<keyword evidence="3 8" id="KW-0694">RNA-binding</keyword>
<evidence type="ECO:0000313" key="13">
    <source>
        <dbReference type="Proteomes" id="UP000199167"/>
    </source>
</evidence>
<dbReference type="PANTHER" id="PTHR11760">
    <property type="entry name" value="30S/40S RIBOSOMAL PROTEIN S3"/>
    <property type="match status" value="1"/>
</dbReference>
<accession>A0A1I0RZT3</accession>
<dbReference type="NCBIfam" id="TIGR01009">
    <property type="entry name" value="rpsC_bact"/>
    <property type="match status" value="1"/>
</dbReference>
<comment type="similarity">
    <text evidence="1 8 9">Belongs to the universal ribosomal protein uS3 family.</text>
</comment>
<evidence type="ECO:0000256" key="5">
    <source>
        <dbReference type="ARBA" id="ARBA00023274"/>
    </source>
</evidence>